<gene>
    <name evidence="1" type="ORF">ACM44_13760</name>
</gene>
<dbReference type="Proteomes" id="UP000035900">
    <property type="component" value="Unassembled WGS sequence"/>
</dbReference>
<accession>A0A0J7IV79</accession>
<evidence type="ECO:0000313" key="2">
    <source>
        <dbReference type="Proteomes" id="UP000035900"/>
    </source>
</evidence>
<reference evidence="1 2" key="1">
    <citation type="journal article" date="2004" name="Int. J. Syst. Evol. Microbiol.">
        <title>Kaistella koreensis gen. nov., sp. nov., a novel member of the Chryseobacterium-Bergeyella-Riemerella branch.</title>
        <authorList>
            <person name="Kim M.K."/>
            <person name="Im W.T."/>
            <person name="Shin Y.K."/>
            <person name="Lim J.H."/>
            <person name="Kim S.H."/>
            <person name="Lee B.C."/>
            <person name="Park M.Y."/>
            <person name="Lee K.Y."/>
            <person name="Lee S.T."/>
        </authorList>
    </citation>
    <scope>NUCLEOTIDE SEQUENCE [LARGE SCALE GENOMIC DNA]</scope>
    <source>
        <strain evidence="1 2">CCUG 49689</strain>
    </source>
</reference>
<evidence type="ECO:0000313" key="1">
    <source>
        <dbReference type="EMBL" id="KMQ70168.1"/>
    </source>
</evidence>
<protein>
    <submittedName>
        <fullName evidence="1">Uncharacterized protein</fullName>
    </submittedName>
</protein>
<sequence length="73" mass="8521">MFSSTGIAHNTQKYKSFPAKNKQPLYSKAFSAKGLFIHTRRTRRFPVFQKKPPDAKPNWAKIRYYAKANFIVV</sequence>
<dbReference type="EMBL" id="LFNG01000028">
    <property type="protein sequence ID" value="KMQ70168.1"/>
    <property type="molecule type" value="Genomic_DNA"/>
</dbReference>
<organism evidence="1 2">
    <name type="scientific">Chryseobacterium koreense CCUG 49689</name>
    <dbReference type="NCBI Taxonomy" id="1304281"/>
    <lineage>
        <taxon>Bacteria</taxon>
        <taxon>Pseudomonadati</taxon>
        <taxon>Bacteroidota</taxon>
        <taxon>Flavobacteriia</taxon>
        <taxon>Flavobacteriales</taxon>
        <taxon>Weeksellaceae</taxon>
        <taxon>Chryseobacterium group</taxon>
        <taxon>Chryseobacterium</taxon>
    </lineage>
</organism>
<comment type="caution">
    <text evidence="1">The sequence shown here is derived from an EMBL/GenBank/DDBJ whole genome shotgun (WGS) entry which is preliminary data.</text>
</comment>
<keyword evidence="2" id="KW-1185">Reference proteome</keyword>
<proteinExistence type="predicted"/>
<dbReference type="AlphaFoldDB" id="A0A0J7IV79"/>
<name>A0A0J7IV79_9FLAO</name>